<gene>
    <name evidence="14" type="ORF">LODBEIA_P37810</name>
</gene>
<evidence type="ECO:0000256" key="5">
    <source>
        <dbReference type="ARBA" id="ARBA00022741"/>
    </source>
</evidence>
<dbReference type="SMART" id="SM00382">
    <property type="entry name" value="AAA"/>
    <property type="match status" value="2"/>
</dbReference>
<evidence type="ECO:0000259" key="13">
    <source>
        <dbReference type="PROSITE" id="PS50929"/>
    </source>
</evidence>
<comment type="subcellular location">
    <subcellularLocation>
        <location evidence="1">Membrane</location>
        <topology evidence="1">Multi-pass membrane protein</topology>
    </subcellularLocation>
</comment>
<feature type="transmembrane region" description="Helical" evidence="11">
    <location>
        <begin position="189"/>
        <end position="211"/>
    </location>
</feature>
<evidence type="ECO:0000313" key="15">
    <source>
        <dbReference type="Proteomes" id="UP001497383"/>
    </source>
</evidence>
<feature type="compositionally biased region" description="Polar residues" evidence="10">
    <location>
        <begin position="792"/>
        <end position="802"/>
    </location>
</feature>
<feature type="domain" description="ABC transmembrane type-1" evidence="13">
    <location>
        <begin position="148"/>
        <end position="432"/>
    </location>
</feature>
<dbReference type="CDD" id="cd18606">
    <property type="entry name" value="ABC_6TM_YOR1_D2_like"/>
    <property type="match status" value="1"/>
</dbReference>
<dbReference type="CDD" id="cd03244">
    <property type="entry name" value="ABCC_MRP_domain2"/>
    <property type="match status" value="1"/>
</dbReference>
<dbReference type="InterPro" id="IPR036640">
    <property type="entry name" value="ABC1_TM_sf"/>
</dbReference>
<dbReference type="Gene3D" id="3.40.50.300">
    <property type="entry name" value="P-loop containing nucleotide triphosphate hydrolases"/>
    <property type="match status" value="2"/>
</dbReference>
<feature type="region of interest" description="Disordered" evidence="10">
    <location>
        <begin position="484"/>
        <end position="544"/>
    </location>
</feature>
<feature type="domain" description="ABC transmembrane type-1" evidence="13">
    <location>
        <begin position="869"/>
        <end position="1143"/>
    </location>
</feature>
<evidence type="ECO:0000259" key="12">
    <source>
        <dbReference type="PROSITE" id="PS50893"/>
    </source>
</evidence>
<feature type="compositionally biased region" description="Basic and acidic residues" evidence="10">
    <location>
        <begin position="504"/>
        <end position="534"/>
    </location>
</feature>
<feature type="transmembrane region" description="Helical" evidence="11">
    <location>
        <begin position="980"/>
        <end position="999"/>
    </location>
</feature>
<sequence>MSALEDQQHPQRQKRLLSVFLSKKVPHVPAEEERRPYPASTTNFVSRIFFWWLSPVMKTGYKRTLQAEDLFYLTDEIKVQAMADAFYRYMSQDIHHAKVKFLRRKCKERGETLETTSVDPENDLRDFELSKFITVWALAKTFKWQYSWACLCLALSNAGQTTMPLVTKKLIQYVEMKALGHETGIGKGLGYSFCTAAMVFITGIFINHFFYRSMLTGAQAKAVLTKALLDKSFKLSSEARHKYPTSKITSMLGTDLSRIDFALGFQPFLFIFPIPVAIAIAILIVNIGVSALVGVAILFVFMVCIAFSTGALFAYRKKANFFTDTRVNYIKEALNNLKIIKFYSWEPPYHRNISDVRKKEMKIIYRMQVLRNIVTSFAMSLTLFASMTAFLVLYAIADGRRDPASIFSSVSLFNTLTQQVFLLPMALATGADAFMGISRVGEFMSQSEIDPEENRIEASPEQREQMGKEGLAIEVDHANFEWEIFGNDDDEDEEKKNKNKMKKSKSDEKKEGSEISEAETIHESHHEKLSREEENSSTDESAEEEFTFAGLTDINLKIRKGEFVVITGLIGSGKSSLLAAMSGFMKRTSGSVEVNGSLLLCGYPWVQNSTVKENILFGCEYDKEKYEKVIYSCSLEADLEILPAGDRTEIGERGITLSGGQKARINLARAVYADRDIVLLDDVLSAVDARVGKHIMNNCILDLLKDKTRILATHQLSLIGSADRVIFLNGDGSVDVGTFAELKERNPGFGKLMAYSSEHEKEEEEDVEEINAQELEEEKRMIERQLTHRTTITNKTLQSASRGGQGGEGKEEEEDEEARHREFNVDETADGKLIDAEERAVNAIGFGVYKRYISLGSGRFSPYVFVPTLLLFMMLSTFSQIFTNTWLSFWTGHKFHKPDKFYIGIYIMFTFLSFILLTIEFIILVYLTNTASVMLNVLAVKKVLHAPMSFMDTTPMGRILNRFTKDTDVLDNEIGDQLRFFLFTLCNIIGVLILCIIYLPWFAIAIPFLGMMFVSISNYYQASAREVKRLEAIQRSLVYNNFNEILSGMATIKAYGAISRFITKNNYLIDRMNEAYYITIANQRWLAIHMDIIASLFALLIALLCVNRVFNISASSVGLIVSYVFQIAGQLSMLIRTFTQVENEMNSAERLDSYATNLPEEAPYVITENTPPPNWPSMGAIAFQDASLAYRPGLPLVLKNLTFRVNPMEKVGICGRTGAGKSSIMTALYRLSELESGKIEIDDIDISTLGLKDLRSKLAIIPQDPVLFRGTIRKNLDPFGEHSDDKLWDALRRSGLVDESKLEAVKKQQQQQKVNDSDAEATLNKFHLDQTVEDEGSNFSLGERQLIAFARALVRDCKILILDEATSSVDYETDSKIQETIIREFKDCTILCIAHRLKTIINYDRILVLDKGEIKEFDTPWNLFNSEGGIFKQMCERSNITPSDFSNSKGF</sequence>
<keyword evidence="5" id="KW-0547">Nucleotide-binding</keyword>
<keyword evidence="3" id="KW-0813">Transport</keyword>
<feature type="transmembrane region" description="Helical" evidence="11">
    <location>
        <begin position="1092"/>
        <end position="1110"/>
    </location>
</feature>
<dbReference type="InterPro" id="IPR017871">
    <property type="entry name" value="ABC_transporter-like_CS"/>
</dbReference>
<dbReference type="SUPFAM" id="SSF52540">
    <property type="entry name" value="P-loop containing nucleoside triphosphate hydrolases"/>
    <property type="match status" value="2"/>
</dbReference>
<evidence type="ECO:0000256" key="9">
    <source>
        <dbReference type="SAM" id="Coils"/>
    </source>
</evidence>
<evidence type="ECO:0000256" key="10">
    <source>
        <dbReference type="SAM" id="MobiDB-lite"/>
    </source>
</evidence>
<name>A0ABP0ZTG6_9ASCO</name>
<evidence type="ECO:0000256" key="8">
    <source>
        <dbReference type="ARBA" id="ARBA00023136"/>
    </source>
</evidence>
<evidence type="ECO:0000256" key="6">
    <source>
        <dbReference type="ARBA" id="ARBA00022840"/>
    </source>
</evidence>
<feature type="transmembrane region" description="Helical" evidence="11">
    <location>
        <begin position="860"/>
        <end position="881"/>
    </location>
</feature>
<feature type="transmembrane region" description="Helical" evidence="11">
    <location>
        <begin position="901"/>
        <end position="927"/>
    </location>
</feature>
<evidence type="ECO:0000313" key="14">
    <source>
        <dbReference type="EMBL" id="CAK9439681.1"/>
    </source>
</evidence>
<dbReference type="CDD" id="cd03250">
    <property type="entry name" value="ABCC_MRP_domain1"/>
    <property type="match status" value="1"/>
</dbReference>
<dbReference type="PANTHER" id="PTHR24223">
    <property type="entry name" value="ATP-BINDING CASSETTE SUB-FAMILY C"/>
    <property type="match status" value="1"/>
</dbReference>
<feature type="domain" description="ABC transporter" evidence="12">
    <location>
        <begin position="1181"/>
        <end position="1436"/>
    </location>
</feature>
<dbReference type="Pfam" id="PF00664">
    <property type="entry name" value="ABC_membrane"/>
    <property type="match status" value="2"/>
</dbReference>
<keyword evidence="6" id="KW-0067">ATP-binding</keyword>
<feature type="region of interest" description="Disordered" evidence="10">
    <location>
        <begin position="445"/>
        <end position="467"/>
    </location>
</feature>
<comment type="similarity">
    <text evidence="2">Belongs to the ABC transporter superfamily. ABCC family. Conjugate transporter (TC 3.A.1.208) subfamily.</text>
</comment>
<feature type="compositionally biased region" description="Acidic residues" evidence="10">
    <location>
        <begin position="535"/>
        <end position="544"/>
    </location>
</feature>
<feature type="transmembrane region" description="Helical" evidence="11">
    <location>
        <begin position="369"/>
        <end position="396"/>
    </location>
</feature>
<feature type="transmembrane region" description="Helical" evidence="11">
    <location>
        <begin position="291"/>
        <end position="315"/>
    </location>
</feature>
<organism evidence="14 15">
    <name type="scientific">Lodderomyces beijingensis</name>
    <dbReference type="NCBI Taxonomy" id="1775926"/>
    <lineage>
        <taxon>Eukaryota</taxon>
        <taxon>Fungi</taxon>
        <taxon>Dikarya</taxon>
        <taxon>Ascomycota</taxon>
        <taxon>Saccharomycotina</taxon>
        <taxon>Pichiomycetes</taxon>
        <taxon>Debaryomycetaceae</taxon>
        <taxon>Candida/Lodderomyces clade</taxon>
        <taxon>Lodderomyces</taxon>
    </lineage>
</organism>
<evidence type="ECO:0000256" key="3">
    <source>
        <dbReference type="ARBA" id="ARBA00022448"/>
    </source>
</evidence>
<feature type="region of interest" description="Disordered" evidence="10">
    <location>
        <begin position="792"/>
        <end position="822"/>
    </location>
</feature>
<dbReference type="PROSITE" id="PS50929">
    <property type="entry name" value="ABC_TM1F"/>
    <property type="match status" value="2"/>
</dbReference>
<feature type="coiled-coil region" evidence="9">
    <location>
        <begin position="758"/>
        <end position="785"/>
    </location>
</feature>
<dbReference type="PROSITE" id="PS00211">
    <property type="entry name" value="ABC_TRANSPORTER_1"/>
    <property type="match status" value="2"/>
</dbReference>
<dbReference type="InterPro" id="IPR011527">
    <property type="entry name" value="ABC1_TM_dom"/>
</dbReference>
<dbReference type="CDD" id="cd18597">
    <property type="entry name" value="ABC_6TM_YOR1_D1_like"/>
    <property type="match status" value="1"/>
</dbReference>
<dbReference type="Pfam" id="PF00005">
    <property type="entry name" value="ABC_tran"/>
    <property type="match status" value="2"/>
</dbReference>
<evidence type="ECO:0000256" key="7">
    <source>
        <dbReference type="ARBA" id="ARBA00022989"/>
    </source>
</evidence>
<keyword evidence="7 11" id="KW-1133">Transmembrane helix</keyword>
<evidence type="ECO:0000256" key="4">
    <source>
        <dbReference type="ARBA" id="ARBA00022692"/>
    </source>
</evidence>
<reference evidence="14 15" key="1">
    <citation type="submission" date="2024-03" db="EMBL/GenBank/DDBJ databases">
        <authorList>
            <person name="Brejova B."/>
        </authorList>
    </citation>
    <scope>NUCLEOTIDE SEQUENCE [LARGE SCALE GENOMIC DNA]</scope>
    <source>
        <strain evidence="14 15">CBS 14171</strain>
    </source>
</reference>
<dbReference type="GeneID" id="92208977"/>
<protein>
    <recommendedName>
        <fullName evidence="16">Oligomycin resistance ATP-dependent permease YOR1</fullName>
    </recommendedName>
</protein>
<dbReference type="SUPFAM" id="SSF90123">
    <property type="entry name" value="ABC transporter transmembrane region"/>
    <property type="match status" value="2"/>
</dbReference>
<dbReference type="RefSeq" id="XP_066830719.1">
    <property type="nucleotide sequence ID" value="XM_066973929.1"/>
</dbReference>
<keyword evidence="15" id="KW-1185">Reference proteome</keyword>
<evidence type="ECO:0008006" key="16">
    <source>
        <dbReference type="Google" id="ProtNLM"/>
    </source>
</evidence>
<evidence type="ECO:0000256" key="11">
    <source>
        <dbReference type="SAM" id="Phobius"/>
    </source>
</evidence>
<proteinExistence type="inferred from homology"/>
<feature type="transmembrane region" description="Helical" evidence="11">
    <location>
        <begin position="416"/>
        <end position="437"/>
    </location>
</feature>
<feature type="transmembrane region" description="Helical" evidence="11">
    <location>
        <begin position="1116"/>
        <end position="1135"/>
    </location>
</feature>
<dbReference type="Proteomes" id="UP001497383">
    <property type="component" value="Chromosome 4"/>
</dbReference>
<dbReference type="InterPro" id="IPR050173">
    <property type="entry name" value="ABC_transporter_C-like"/>
</dbReference>
<keyword evidence="9" id="KW-0175">Coiled coil</keyword>
<feature type="domain" description="ABC transporter" evidence="12">
    <location>
        <begin position="530"/>
        <end position="755"/>
    </location>
</feature>
<dbReference type="InterPro" id="IPR027417">
    <property type="entry name" value="P-loop_NTPase"/>
</dbReference>
<dbReference type="Gene3D" id="1.20.1560.10">
    <property type="entry name" value="ABC transporter type 1, transmembrane domain"/>
    <property type="match status" value="2"/>
</dbReference>
<evidence type="ECO:0000256" key="2">
    <source>
        <dbReference type="ARBA" id="ARBA00009726"/>
    </source>
</evidence>
<evidence type="ECO:0000256" key="1">
    <source>
        <dbReference type="ARBA" id="ARBA00004141"/>
    </source>
</evidence>
<feature type="compositionally biased region" description="Basic and acidic residues" evidence="10">
    <location>
        <begin position="452"/>
        <end position="467"/>
    </location>
</feature>
<dbReference type="EMBL" id="OZ022408">
    <property type="protein sequence ID" value="CAK9439681.1"/>
    <property type="molecule type" value="Genomic_DNA"/>
</dbReference>
<feature type="transmembrane region" description="Helical" evidence="11">
    <location>
        <begin position="261"/>
        <end position="285"/>
    </location>
</feature>
<dbReference type="PANTHER" id="PTHR24223:SF456">
    <property type="entry name" value="MULTIDRUG RESISTANCE-ASSOCIATED PROTEIN LETHAL(2)03659"/>
    <property type="match status" value="1"/>
</dbReference>
<accession>A0ABP0ZTG6</accession>
<dbReference type="PROSITE" id="PS50893">
    <property type="entry name" value="ABC_TRANSPORTER_2"/>
    <property type="match status" value="2"/>
</dbReference>
<dbReference type="InterPro" id="IPR003593">
    <property type="entry name" value="AAA+_ATPase"/>
</dbReference>
<keyword evidence="8 11" id="KW-0472">Membrane</keyword>
<dbReference type="InterPro" id="IPR003439">
    <property type="entry name" value="ABC_transporter-like_ATP-bd"/>
</dbReference>
<keyword evidence="4 11" id="KW-0812">Transmembrane</keyword>